<keyword evidence="6" id="KW-0472">Membrane</keyword>
<evidence type="ECO:0000256" key="5">
    <source>
        <dbReference type="ARBA" id="ARBA00023002"/>
    </source>
</evidence>
<sequence length="530" mass="55647">MAPLYLRARPTLASVLRPAHMSRRDLARRRYPYSTTGDAVKAAASTAAPTAEAVNKASSAAGTVKTATGTANSSGSGLRAAVYATAVGATLFAVYLYGTDTRASVHRWIVPPLIRTLWPDAEDAHHIGTEALKVLYRLGLHPRDRTDDIRTNVLEGRAFEYALSNPIGISAGLDKDADIPDALFDLGAAVVEVGGCTPRPQAGNPRPRLFRVPSVAGLVNRYGLNSVGADALAARLRTRLRAYARAHGIREADVLSGAAGVPVGSLRAGKVLAVQMAKNKDTDEHDVAAVAQDYVYCVRRLAPYADVLVVNVSSPNTPGLRDLQAAAPLTHILAAVVDAARATAAPATSAAAHTAAVESGLQTLRARPPRVMVKVSPDEDADAQIDGIVEAVMASGVDGIIVGNTTKRRDGLVPDKLRLRRHEEANLHETGGFSGPAMFGRTLALVARYRQRLDEQTRSEAAGGGGPNTERKILFASGGVTDGDQALRLLNAGASVAMLYTGLVYGGAGTVTRVKEEMRALVGSKEAAKS</sequence>
<dbReference type="FunFam" id="3.20.20.70:FF:000242">
    <property type="entry name" value="Dihydroorotate reductase PyrE"/>
    <property type="match status" value="1"/>
</dbReference>
<keyword evidence="9" id="KW-1185">Reference proteome</keyword>
<dbReference type="HOGENOM" id="CLU_013640_4_0_1"/>
<keyword evidence="5" id="KW-0560">Oxidoreductase</keyword>
<dbReference type="InterPro" id="IPR013785">
    <property type="entry name" value="Aldolase_TIM"/>
</dbReference>
<evidence type="ECO:0000256" key="2">
    <source>
        <dbReference type="ARBA" id="ARBA00004725"/>
    </source>
</evidence>
<dbReference type="GO" id="GO:0006207">
    <property type="term" value="P:'de novo' pyrimidine nucleobase biosynthetic process"/>
    <property type="evidence" value="ECO:0007669"/>
    <property type="project" value="InterPro"/>
</dbReference>
<gene>
    <name evidence="8" type="ORF">SPBR_08348</name>
</gene>
<proteinExistence type="predicted"/>
<dbReference type="InterPro" id="IPR005720">
    <property type="entry name" value="Dihydroorotate_DH_cat"/>
</dbReference>
<dbReference type="OrthoDB" id="14784at2759"/>
<dbReference type="RefSeq" id="XP_040614504.1">
    <property type="nucleotide sequence ID" value="XM_040766586.1"/>
</dbReference>
<feature type="domain" description="Dihydroorotate dehydrogenase catalytic" evidence="7">
    <location>
        <begin position="157"/>
        <end position="520"/>
    </location>
</feature>
<dbReference type="CDD" id="cd04738">
    <property type="entry name" value="DHOD_2_like"/>
    <property type="match status" value="1"/>
</dbReference>
<reference evidence="8 9" key="1">
    <citation type="journal article" date="2014" name="BMC Genomics">
        <title>Comparative genomics of the major fungal agents of human and animal Sporotrichosis: Sporothrix schenckii and Sporothrix brasiliensis.</title>
        <authorList>
            <person name="Teixeira M.M."/>
            <person name="de Almeida L.G."/>
            <person name="Kubitschek-Barreira P."/>
            <person name="Alves F.L."/>
            <person name="Kioshima E.S."/>
            <person name="Abadio A.K."/>
            <person name="Fernandes L."/>
            <person name="Derengowski L.S."/>
            <person name="Ferreira K.S."/>
            <person name="Souza R.C."/>
            <person name="Ruiz J.C."/>
            <person name="de Andrade N.C."/>
            <person name="Paes H.C."/>
            <person name="Nicola A.M."/>
            <person name="Albuquerque P."/>
            <person name="Gerber A.L."/>
            <person name="Martins V.P."/>
            <person name="Peconick L.D."/>
            <person name="Neto A.V."/>
            <person name="Chaucanez C.B."/>
            <person name="Silva P.A."/>
            <person name="Cunha O.L."/>
            <person name="de Oliveira F.F."/>
            <person name="dos Santos T.C."/>
            <person name="Barros A.L."/>
            <person name="Soares M.A."/>
            <person name="de Oliveira L.M."/>
            <person name="Marini M.M."/>
            <person name="Villalobos-Duno H."/>
            <person name="Cunha M.M."/>
            <person name="de Hoog S."/>
            <person name="da Silveira J.F."/>
            <person name="Henrissat B."/>
            <person name="Nino-Vega G.A."/>
            <person name="Cisalpino P.S."/>
            <person name="Mora-Montes H.M."/>
            <person name="Almeida S.R."/>
            <person name="Stajich J.E."/>
            <person name="Lopes-Bezerra L.M."/>
            <person name="Vasconcelos A.T."/>
            <person name="Felipe M.S."/>
        </authorList>
    </citation>
    <scope>NUCLEOTIDE SEQUENCE [LARGE SCALE GENOMIC DNA]</scope>
    <source>
        <strain evidence="8 9">5110</strain>
    </source>
</reference>
<evidence type="ECO:0000256" key="3">
    <source>
        <dbReference type="ARBA" id="ARBA00022630"/>
    </source>
</evidence>
<dbReference type="NCBIfam" id="TIGR01036">
    <property type="entry name" value="pyrD_sub2"/>
    <property type="match status" value="1"/>
</dbReference>
<organism evidence="8 9">
    <name type="scientific">Sporothrix brasiliensis 5110</name>
    <dbReference type="NCBI Taxonomy" id="1398154"/>
    <lineage>
        <taxon>Eukaryota</taxon>
        <taxon>Fungi</taxon>
        <taxon>Dikarya</taxon>
        <taxon>Ascomycota</taxon>
        <taxon>Pezizomycotina</taxon>
        <taxon>Sordariomycetes</taxon>
        <taxon>Sordariomycetidae</taxon>
        <taxon>Ophiostomatales</taxon>
        <taxon>Ophiostomataceae</taxon>
        <taxon>Sporothrix</taxon>
    </lineage>
</organism>
<dbReference type="EMBL" id="AWTV01000011">
    <property type="protein sequence ID" value="KIH86494.1"/>
    <property type="molecule type" value="Genomic_DNA"/>
</dbReference>
<keyword evidence="4" id="KW-0288">FMN</keyword>
<dbReference type="AlphaFoldDB" id="A0A0C2EK73"/>
<comment type="caution">
    <text evidence="8">The sequence shown here is derived from an EMBL/GenBank/DDBJ whole genome shotgun (WGS) entry which is preliminary data.</text>
</comment>
<dbReference type="Gene3D" id="3.20.20.70">
    <property type="entry name" value="Aldolase class I"/>
    <property type="match status" value="1"/>
</dbReference>
<dbReference type="Pfam" id="PF01180">
    <property type="entry name" value="DHO_dh"/>
    <property type="match status" value="1"/>
</dbReference>
<dbReference type="GeneID" id="63681507"/>
<evidence type="ECO:0000313" key="9">
    <source>
        <dbReference type="Proteomes" id="UP000031575"/>
    </source>
</evidence>
<dbReference type="GO" id="GO:0004152">
    <property type="term" value="F:dihydroorotate dehydrogenase activity"/>
    <property type="evidence" value="ECO:0007669"/>
    <property type="project" value="InterPro"/>
</dbReference>
<evidence type="ECO:0000256" key="4">
    <source>
        <dbReference type="ARBA" id="ARBA00022643"/>
    </source>
</evidence>
<protein>
    <submittedName>
        <fullName evidence="8">Dihydroorotate dehydrogenase (Fumarate)</fullName>
    </submittedName>
</protein>
<accession>A0A0C2EK73</accession>
<dbReference type="InterPro" id="IPR005719">
    <property type="entry name" value="Dihydroorotate_DH_2"/>
</dbReference>
<dbReference type="SUPFAM" id="SSF51395">
    <property type="entry name" value="FMN-linked oxidoreductases"/>
    <property type="match status" value="1"/>
</dbReference>
<keyword evidence="3" id="KW-0285">Flavoprotein</keyword>
<dbReference type="PANTHER" id="PTHR48109:SF4">
    <property type="entry name" value="DIHYDROOROTATE DEHYDROGENASE (QUINONE), MITOCHONDRIAL"/>
    <property type="match status" value="1"/>
</dbReference>
<evidence type="ECO:0000259" key="7">
    <source>
        <dbReference type="Pfam" id="PF01180"/>
    </source>
</evidence>
<dbReference type="Proteomes" id="UP000031575">
    <property type="component" value="Unassembled WGS sequence"/>
</dbReference>
<dbReference type="VEuPathDB" id="FungiDB:SPBR_08348"/>
<evidence type="ECO:0000256" key="6">
    <source>
        <dbReference type="ARBA" id="ARBA00023136"/>
    </source>
</evidence>
<dbReference type="PANTHER" id="PTHR48109">
    <property type="entry name" value="DIHYDROOROTATE DEHYDROGENASE (QUINONE), MITOCHONDRIAL-RELATED"/>
    <property type="match status" value="1"/>
</dbReference>
<comment type="pathway">
    <text evidence="2">Pyrimidine metabolism; UMP biosynthesis via de novo pathway.</text>
</comment>
<evidence type="ECO:0000256" key="1">
    <source>
        <dbReference type="ARBA" id="ARBA00001917"/>
    </source>
</evidence>
<comment type="cofactor">
    <cofactor evidence="1">
        <name>FMN</name>
        <dbReference type="ChEBI" id="CHEBI:58210"/>
    </cofactor>
</comment>
<name>A0A0C2EK73_9PEZI</name>
<dbReference type="InterPro" id="IPR050074">
    <property type="entry name" value="DHO_dehydrogenase"/>
</dbReference>
<dbReference type="GO" id="GO:0005743">
    <property type="term" value="C:mitochondrial inner membrane"/>
    <property type="evidence" value="ECO:0007669"/>
    <property type="project" value="TreeGrafter"/>
</dbReference>
<dbReference type="GO" id="GO:0009220">
    <property type="term" value="P:pyrimidine ribonucleotide biosynthetic process"/>
    <property type="evidence" value="ECO:0007669"/>
    <property type="project" value="TreeGrafter"/>
</dbReference>
<evidence type="ECO:0000313" key="8">
    <source>
        <dbReference type="EMBL" id="KIH86494.1"/>
    </source>
</evidence>